<dbReference type="GO" id="GO:0003700">
    <property type="term" value="F:DNA-binding transcription factor activity"/>
    <property type="evidence" value="ECO:0007669"/>
    <property type="project" value="InterPro"/>
</dbReference>
<dbReference type="SUPFAM" id="SSF53850">
    <property type="entry name" value="Periplasmic binding protein-like II"/>
    <property type="match status" value="1"/>
</dbReference>
<evidence type="ECO:0000256" key="3">
    <source>
        <dbReference type="ARBA" id="ARBA00023125"/>
    </source>
</evidence>
<keyword evidence="3" id="KW-0238">DNA-binding</keyword>
<dbReference type="CDD" id="cd08422">
    <property type="entry name" value="PBP2_CrgA_like"/>
    <property type="match status" value="1"/>
</dbReference>
<reference evidence="6 7" key="1">
    <citation type="submission" date="2018-08" db="EMBL/GenBank/DDBJ databases">
        <title>Thalassotalea euphylliae genome.</title>
        <authorList>
            <person name="Summers S."/>
            <person name="Rice S.A."/>
            <person name="Freckelton M.L."/>
            <person name="Nedved B.T."/>
            <person name="Hadfield M.G."/>
        </authorList>
    </citation>
    <scope>NUCLEOTIDE SEQUENCE [LARGE SCALE GENOMIC DNA]</scope>
    <source>
        <strain evidence="6 7">H1</strain>
    </source>
</reference>
<dbReference type="PANTHER" id="PTHR30537">
    <property type="entry name" value="HTH-TYPE TRANSCRIPTIONAL REGULATOR"/>
    <property type="match status" value="1"/>
</dbReference>
<dbReference type="PANTHER" id="PTHR30537:SF35">
    <property type="entry name" value="TRANSCRIPTIONAL REGULATORY PROTEIN"/>
    <property type="match status" value="1"/>
</dbReference>
<evidence type="ECO:0000259" key="5">
    <source>
        <dbReference type="PROSITE" id="PS50931"/>
    </source>
</evidence>
<keyword evidence="2" id="KW-0805">Transcription regulation</keyword>
<dbReference type="Pfam" id="PF00126">
    <property type="entry name" value="HTH_1"/>
    <property type="match status" value="1"/>
</dbReference>
<organism evidence="6 7">
    <name type="scientific">Thalassotalea euphylliae</name>
    <dbReference type="NCBI Taxonomy" id="1655234"/>
    <lineage>
        <taxon>Bacteria</taxon>
        <taxon>Pseudomonadati</taxon>
        <taxon>Pseudomonadota</taxon>
        <taxon>Gammaproteobacteria</taxon>
        <taxon>Alteromonadales</taxon>
        <taxon>Colwelliaceae</taxon>
        <taxon>Thalassotalea</taxon>
    </lineage>
</organism>
<sequence>MDTLTGMETFIAVAKQKSFTGGAKMLGISTKLASKYVAQLESKLGAQLLNRTTRSVTVTELGRVYFDRCVAILDQYNELEGVIQSKQQELAGPIRIAAPTSFGSNELVKALDLFKKNHPRVSIDLQLSDKRVSLVEDGFDLAIRFGELEDSTLVARKLLNMSVVVISSPEYLSRMGVPKHPDALSTHDCLIFSSSVDPMHWKFKQGRTIFAVPITGSFRSNSPEAIVNMVLSGVGIGRVPSYLVKDYIERGDVNILFEDLQTDDFALNAIYPPNRHLTSRIRSIIDHLVDYFKD</sequence>
<dbReference type="AlphaFoldDB" id="A0A3E0TR39"/>
<dbReference type="InterPro" id="IPR000847">
    <property type="entry name" value="LysR_HTH_N"/>
</dbReference>
<dbReference type="Pfam" id="PF03466">
    <property type="entry name" value="LysR_substrate"/>
    <property type="match status" value="1"/>
</dbReference>
<comment type="caution">
    <text evidence="6">The sequence shown here is derived from an EMBL/GenBank/DDBJ whole genome shotgun (WGS) entry which is preliminary data.</text>
</comment>
<dbReference type="InterPro" id="IPR036390">
    <property type="entry name" value="WH_DNA-bd_sf"/>
</dbReference>
<dbReference type="RefSeq" id="WP_116008075.1">
    <property type="nucleotide sequence ID" value="NZ_QUOU01000001.1"/>
</dbReference>
<dbReference type="GO" id="GO:0043565">
    <property type="term" value="F:sequence-specific DNA binding"/>
    <property type="evidence" value="ECO:0007669"/>
    <property type="project" value="TreeGrafter"/>
</dbReference>
<dbReference type="InterPro" id="IPR058163">
    <property type="entry name" value="LysR-type_TF_proteobact-type"/>
</dbReference>
<dbReference type="InterPro" id="IPR036388">
    <property type="entry name" value="WH-like_DNA-bd_sf"/>
</dbReference>
<evidence type="ECO:0000313" key="7">
    <source>
        <dbReference type="Proteomes" id="UP000256478"/>
    </source>
</evidence>
<dbReference type="FunFam" id="1.10.10.10:FF:000001">
    <property type="entry name" value="LysR family transcriptional regulator"/>
    <property type="match status" value="1"/>
</dbReference>
<keyword evidence="4" id="KW-0804">Transcription</keyword>
<dbReference type="Gene3D" id="1.10.10.10">
    <property type="entry name" value="Winged helix-like DNA-binding domain superfamily/Winged helix DNA-binding domain"/>
    <property type="match status" value="1"/>
</dbReference>
<evidence type="ECO:0000313" key="6">
    <source>
        <dbReference type="EMBL" id="REL26974.1"/>
    </source>
</evidence>
<accession>A0A3E0TR39</accession>
<dbReference type="GO" id="GO:0006351">
    <property type="term" value="P:DNA-templated transcription"/>
    <property type="evidence" value="ECO:0007669"/>
    <property type="project" value="TreeGrafter"/>
</dbReference>
<feature type="domain" description="HTH lysR-type" evidence="5">
    <location>
        <begin position="1"/>
        <end position="59"/>
    </location>
</feature>
<gene>
    <name evidence="6" type="ORF">DXX93_10580</name>
</gene>
<evidence type="ECO:0000256" key="1">
    <source>
        <dbReference type="ARBA" id="ARBA00009437"/>
    </source>
</evidence>
<evidence type="ECO:0000256" key="2">
    <source>
        <dbReference type="ARBA" id="ARBA00023015"/>
    </source>
</evidence>
<dbReference type="PROSITE" id="PS50931">
    <property type="entry name" value="HTH_LYSR"/>
    <property type="match status" value="1"/>
</dbReference>
<comment type="similarity">
    <text evidence="1">Belongs to the LysR transcriptional regulatory family.</text>
</comment>
<dbReference type="Proteomes" id="UP000256478">
    <property type="component" value="Unassembled WGS sequence"/>
</dbReference>
<dbReference type="InterPro" id="IPR005119">
    <property type="entry name" value="LysR_subst-bd"/>
</dbReference>
<dbReference type="SUPFAM" id="SSF46785">
    <property type="entry name" value="Winged helix' DNA-binding domain"/>
    <property type="match status" value="1"/>
</dbReference>
<dbReference type="OrthoDB" id="9786526at2"/>
<dbReference type="Gene3D" id="3.40.190.290">
    <property type="match status" value="1"/>
</dbReference>
<protein>
    <submittedName>
        <fullName evidence="6">LysR family transcriptional regulator</fullName>
    </submittedName>
</protein>
<dbReference type="EMBL" id="QUOU01000001">
    <property type="protein sequence ID" value="REL26974.1"/>
    <property type="molecule type" value="Genomic_DNA"/>
</dbReference>
<proteinExistence type="inferred from homology"/>
<name>A0A3E0TR39_9GAMM</name>
<evidence type="ECO:0000256" key="4">
    <source>
        <dbReference type="ARBA" id="ARBA00023163"/>
    </source>
</evidence>